<feature type="signal peptide" evidence="6">
    <location>
        <begin position="1"/>
        <end position="21"/>
    </location>
</feature>
<dbReference type="GO" id="GO:0030313">
    <property type="term" value="C:cell envelope"/>
    <property type="evidence" value="ECO:0007669"/>
    <property type="project" value="UniProtKB-SubCell"/>
</dbReference>
<keyword evidence="4" id="KW-0676">Redox-active center</keyword>
<evidence type="ECO:0000256" key="2">
    <source>
        <dbReference type="ARBA" id="ARBA00022748"/>
    </source>
</evidence>
<dbReference type="Pfam" id="PF08534">
    <property type="entry name" value="Redoxin"/>
    <property type="match status" value="1"/>
</dbReference>
<dbReference type="InterPro" id="IPR050553">
    <property type="entry name" value="Thioredoxin_ResA/DsbE_sf"/>
</dbReference>
<dbReference type="SUPFAM" id="SSF52833">
    <property type="entry name" value="Thioredoxin-like"/>
    <property type="match status" value="1"/>
</dbReference>
<evidence type="ECO:0000259" key="7">
    <source>
        <dbReference type="PROSITE" id="PS51352"/>
    </source>
</evidence>
<keyword evidence="2" id="KW-0201">Cytochrome c-type biogenesis</keyword>
<dbReference type="Proteomes" id="UP001319180">
    <property type="component" value="Unassembled WGS sequence"/>
</dbReference>
<gene>
    <name evidence="8" type="ORF">KK078_22285</name>
</gene>
<dbReference type="InterPro" id="IPR013740">
    <property type="entry name" value="Redoxin"/>
</dbReference>
<evidence type="ECO:0000256" key="5">
    <source>
        <dbReference type="SAM" id="MobiDB-lite"/>
    </source>
</evidence>
<keyword evidence="3" id="KW-1015">Disulfide bond</keyword>
<dbReference type="PANTHER" id="PTHR42852:SF6">
    <property type="entry name" value="THIOL:DISULFIDE INTERCHANGE PROTEIN DSBE"/>
    <property type="match status" value="1"/>
</dbReference>
<dbReference type="RefSeq" id="WP_254092536.1">
    <property type="nucleotide sequence ID" value="NZ_JAHESC010000039.1"/>
</dbReference>
<organism evidence="8 9">
    <name type="scientific">Dawidia soli</name>
    <dbReference type="NCBI Taxonomy" id="2782352"/>
    <lineage>
        <taxon>Bacteria</taxon>
        <taxon>Pseudomonadati</taxon>
        <taxon>Bacteroidota</taxon>
        <taxon>Cytophagia</taxon>
        <taxon>Cytophagales</taxon>
        <taxon>Chryseotaleaceae</taxon>
        <taxon>Dawidia</taxon>
    </lineage>
</organism>
<dbReference type="InterPro" id="IPR036249">
    <property type="entry name" value="Thioredoxin-like_sf"/>
</dbReference>
<feature type="chain" id="PRO_5043038177" evidence="6">
    <location>
        <begin position="22"/>
        <end position="497"/>
    </location>
</feature>
<dbReference type="CDD" id="cd02966">
    <property type="entry name" value="TlpA_like_family"/>
    <property type="match status" value="1"/>
</dbReference>
<proteinExistence type="predicted"/>
<evidence type="ECO:0000256" key="1">
    <source>
        <dbReference type="ARBA" id="ARBA00004196"/>
    </source>
</evidence>
<evidence type="ECO:0000256" key="6">
    <source>
        <dbReference type="SAM" id="SignalP"/>
    </source>
</evidence>
<dbReference type="EMBL" id="JAHESC010000039">
    <property type="protein sequence ID" value="MBT1689310.1"/>
    <property type="molecule type" value="Genomic_DNA"/>
</dbReference>
<dbReference type="PROSITE" id="PS51352">
    <property type="entry name" value="THIOREDOXIN_2"/>
    <property type="match status" value="1"/>
</dbReference>
<feature type="compositionally biased region" description="Basic and acidic residues" evidence="5">
    <location>
        <begin position="481"/>
        <end position="497"/>
    </location>
</feature>
<feature type="region of interest" description="Disordered" evidence="5">
    <location>
        <begin position="478"/>
        <end position="497"/>
    </location>
</feature>
<dbReference type="Gene3D" id="3.40.30.10">
    <property type="entry name" value="Glutaredoxin"/>
    <property type="match status" value="1"/>
</dbReference>
<evidence type="ECO:0000256" key="4">
    <source>
        <dbReference type="ARBA" id="ARBA00023284"/>
    </source>
</evidence>
<protein>
    <submittedName>
        <fullName evidence="8">TlpA family protein disulfide reductase</fullName>
    </submittedName>
</protein>
<comment type="caution">
    <text evidence="8">The sequence shown here is derived from an EMBL/GenBank/DDBJ whole genome shotgun (WGS) entry which is preliminary data.</text>
</comment>
<evidence type="ECO:0000256" key="3">
    <source>
        <dbReference type="ARBA" id="ARBA00023157"/>
    </source>
</evidence>
<dbReference type="InterPro" id="IPR013766">
    <property type="entry name" value="Thioredoxin_domain"/>
</dbReference>
<evidence type="ECO:0000313" key="9">
    <source>
        <dbReference type="Proteomes" id="UP001319180"/>
    </source>
</evidence>
<sequence length="497" mass="56878">MLIRKVIGSLPLFLLALTVAAYPGSPSLQNAKPVVIAGKVLSPKPNSSITLGINLVGFEQKELTVPVDSAGSFLFRFSAYVPTDAWMIYGNNFLILFHPGDSLYIELNGAAETREALLETVKFKGTAATINQKAALFQGLYYASALYRQDYRKKEDKVKRSTPDEFVRHCDSLRKEGIKFQEAFVKREKPSQEVSTWSRLFIEQSYYSNLSFYPGNHRAALALKKSEWDVPVQYFDFLGKYYDIKQSLISGDAISAYIGNYTYKYILSRNQRDIAALNRSVSRHEEESMLLQNIVRYSKDALTREISLCFALNSLLEQSAVGTFEENRDLVDKHIKQPFLREPLLSKYQEKKKELDRGTHIVIDPLRSGVSFVDSVLQHNKGKVIYIDFWATWCGPCRQEFPYAKKMEEAFPDGVVFLYLCLESNKDAYRNLMQKYAHGGIHRFLDGDQSNMVRQKYDIKGLPHYMLIDKEGAFVPNSDIRPSEDKTESVIRELTKR</sequence>
<feature type="domain" description="Thioredoxin" evidence="7">
    <location>
        <begin position="315"/>
        <end position="496"/>
    </location>
</feature>
<evidence type="ECO:0000313" key="8">
    <source>
        <dbReference type="EMBL" id="MBT1689310.1"/>
    </source>
</evidence>
<dbReference type="GO" id="GO:0017004">
    <property type="term" value="P:cytochrome complex assembly"/>
    <property type="evidence" value="ECO:0007669"/>
    <property type="project" value="UniProtKB-KW"/>
</dbReference>
<keyword evidence="9" id="KW-1185">Reference proteome</keyword>
<name>A0AAP2DEI7_9BACT</name>
<reference evidence="8 9" key="1">
    <citation type="submission" date="2021-05" db="EMBL/GenBank/DDBJ databases">
        <title>A Polyphasic approach of four new species of the genus Ohtaekwangia: Ohtaekwangia histidinii sp. nov., Ohtaekwangia cretensis sp. nov., Ohtaekwangia indiensis sp. nov., Ohtaekwangia reichenbachii sp. nov. from diverse environment.</title>
        <authorList>
            <person name="Octaviana S."/>
        </authorList>
    </citation>
    <scope>NUCLEOTIDE SEQUENCE [LARGE SCALE GENOMIC DNA]</scope>
    <source>
        <strain evidence="8 9">PWU37</strain>
    </source>
</reference>
<accession>A0AAP2DEI7</accession>
<comment type="subcellular location">
    <subcellularLocation>
        <location evidence="1">Cell envelope</location>
    </subcellularLocation>
</comment>
<dbReference type="PANTHER" id="PTHR42852">
    <property type="entry name" value="THIOL:DISULFIDE INTERCHANGE PROTEIN DSBE"/>
    <property type="match status" value="1"/>
</dbReference>
<dbReference type="AlphaFoldDB" id="A0AAP2DEI7"/>
<keyword evidence="6" id="KW-0732">Signal</keyword>